<evidence type="ECO:0000313" key="5">
    <source>
        <dbReference type="EMBL" id="ODN41432.1"/>
    </source>
</evidence>
<dbReference type="Pfam" id="PF00497">
    <property type="entry name" value="SBP_bac_3"/>
    <property type="match status" value="1"/>
</dbReference>
<feature type="chain" id="PRO_5046994267" description="Solute-binding protein family 3/N-terminal domain-containing protein" evidence="3">
    <location>
        <begin position="27"/>
        <end position="256"/>
    </location>
</feature>
<dbReference type="Proteomes" id="UP000094329">
    <property type="component" value="Unassembled WGS sequence"/>
</dbReference>
<accession>A0ABX2ZXX6</accession>
<dbReference type="PANTHER" id="PTHR35936:SF25">
    <property type="entry name" value="ABC TRANSPORTER SUBSTRATE-BINDING PROTEIN"/>
    <property type="match status" value="1"/>
</dbReference>
<organism evidence="5 6">
    <name type="scientific">Piscirickettsia litoralis</name>
    <dbReference type="NCBI Taxonomy" id="1891921"/>
    <lineage>
        <taxon>Bacteria</taxon>
        <taxon>Pseudomonadati</taxon>
        <taxon>Pseudomonadota</taxon>
        <taxon>Gammaproteobacteria</taxon>
        <taxon>Thiotrichales</taxon>
        <taxon>Piscirickettsiaceae</taxon>
        <taxon>Piscirickettsia</taxon>
    </lineage>
</organism>
<keyword evidence="6" id="KW-1185">Reference proteome</keyword>
<evidence type="ECO:0000256" key="3">
    <source>
        <dbReference type="SAM" id="SignalP"/>
    </source>
</evidence>
<dbReference type="SUPFAM" id="SSF53850">
    <property type="entry name" value="Periplasmic binding protein-like II"/>
    <property type="match status" value="1"/>
</dbReference>
<dbReference type="SMART" id="SM00062">
    <property type="entry name" value="PBPb"/>
    <property type="match status" value="1"/>
</dbReference>
<dbReference type="Gene3D" id="3.40.190.10">
    <property type="entry name" value="Periplasmic binding protein-like II"/>
    <property type="match status" value="2"/>
</dbReference>
<gene>
    <name evidence="5" type="ORF">BGC07_16855</name>
</gene>
<comment type="similarity">
    <text evidence="1">Belongs to the bacterial solute-binding protein 3 family.</text>
</comment>
<evidence type="ECO:0000256" key="1">
    <source>
        <dbReference type="ARBA" id="ARBA00010333"/>
    </source>
</evidence>
<name>A0ABX2ZXX6_9GAMM</name>
<comment type="caution">
    <text evidence="5">The sequence shown here is derived from an EMBL/GenBank/DDBJ whole genome shotgun (WGS) entry which is preliminary data.</text>
</comment>
<dbReference type="EMBL" id="MDTU01000003">
    <property type="protein sequence ID" value="ODN41432.1"/>
    <property type="molecule type" value="Genomic_DNA"/>
</dbReference>
<evidence type="ECO:0000259" key="4">
    <source>
        <dbReference type="SMART" id="SM00062"/>
    </source>
</evidence>
<evidence type="ECO:0000313" key="6">
    <source>
        <dbReference type="Proteomes" id="UP000094329"/>
    </source>
</evidence>
<feature type="signal peptide" evidence="3">
    <location>
        <begin position="1"/>
        <end position="26"/>
    </location>
</feature>
<dbReference type="PANTHER" id="PTHR35936">
    <property type="entry name" value="MEMBRANE-BOUND LYTIC MUREIN TRANSGLYCOSYLASE F"/>
    <property type="match status" value="1"/>
</dbReference>
<protein>
    <recommendedName>
        <fullName evidence="4">Solute-binding protein family 3/N-terminal domain-containing protein</fullName>
    </recommendedName>
</protein>
<reference evidence="5 6" key="1">
    <citation type="submission" date="2016-08" db="EMBL/GenBank/DDBJ databases">
        <title>Draft genome sequence of Candidatus Piscirickettsia litoralis, from seawater.</title>
        <authorList>
            <person name="Wan X."/>
            <person name="Lee A.J."/>
            <person name="Hou S."/>
            <person name="Donachie S.P."/>
        </authorList>
    </citation>
    <scope>NUCLEOTIDE SEQUENCE [LARGE SCALE GENOMIC DNA]</scope>
    <source>
        <strain evidence="5 6">Y2</strain>
    </source>
</reference>
<dbReference type="PROSITE" id="PS51257">
    <property type="entry name" value="PROKAR_LIPOPROTEIN"/>
    <property type="match status" value="1"/>
</dbReference>
<dbReference type="InterPro" id="IPR001638">
    <property type="entry name" value="Solute-binding_3/MltF_N"/>
</dbReference>
<feature type="domain" description="Solute-binding protein family 3/N-terminal" evidence="4">
    <location>
        <begin position="28"/>
        <end position="256"/>
    </location>
</feature>
<proteinExistence type="inferred from homology"/>
<sequence>MLSFSRTTYFKLIGFFVFFSACTCYATTLTVVTLDNPPLTYSEEGKRKGILYDYVKKILSDLNLSAQIKIKPWKRALSEVEHGQADIIYNAAKNPKREKYLIYTQEVLYNEEYVLFMKVNTQKSYSSSMLSTLKLATQLGYHYGGELQSYLDRKHFAGRKEVKNIATMINLLNKGRVDAFIADKHPALFYLSKMKINDIEMVAEANLPLKYFQSPTYLAVSKKSKLVDLPQKIDQALKKLKNDNYLNKIIHQYTGR</sequence>
<keyword evidence="2 3" id="KW-0732">Signal</keyword>
<evidence type="ECO:0000256" key="2">
    <source>
        <dbReference type="ARBA" id="ARBA00022729"/>
    </source>
</evidence>